<dbReference type="EMBL" id="LXJU01000011">
    <property type="protein sequence ID" value="OGE51941.1"/>
    <property type="molecule type" value="Genomic_DNA"/>
</dbReference>
<dbReference type="Pfam" id="PF04082">
    <property type="entry name" value="Fungal_trans"/>
    <property type="match status" value="1"/>
</dbReference>
<keyword evidence="7" id="KW-0539">Nucleus</keyword>
<dbReference type="GO" id="GO:0043565">
    <property type="term" value="F:sequence-specific DNA binding"/>
    <property type="evidence" value="ECO:0007669"/>
    <property type="project" value="TreeGrafter"/>
</dbReference>
<evidence type="ECO:0000256" key="6">
    <source>
        <dbReference type="ARBA" id="ARBA00023163"/>
    </source>
</evidence>
<reference evidence="9 10" key="1">
    <citation type="journal article" date="2016" name="Sci. Rep.">
        <title>Penicillium arizonense, a new, genome sequenced fungal species, reveals a high chemical diversity in secreted metabolites.</title>
        <authorList>
            <person name="Grijseels S."/>
            <person name="Nielsen J.C."/>
            <person name="Randelovic M."/>
            <person name="Nielsen J."/>
            <person name="Nielsen K.F."/>
            <person name="Workman M."/>
            <person name="Frisvad J.C."/>
        </authorList>
    </citation>
    <scope>NUCLEOTIDE SEQUENCE [LARGE SCALE GENOMIC DNA]</scope>
    <source>
        <strain evidence="9 10">CBS 141311</strain>
    </source>
</reference>
<feature type="domain" description="Xylanolytic transcriptional activator regulatory" evidence="8">
    <location>
        <begin position="130"/>
        <end position="207"/>
    </location>
</feature>
<gene>
    <name evidence="9" type="ORF">PENARI_c011G06632</name>
</gene>
<dbReference type="CDD" id="cd12148">
    <property type="entry name" value="fungal_TF_MHR"/>
    <property type="match status" value="1"/>
</dbReference>
<dbReference type="InterPro" id="IPR007219">
    <property type="entry name" value="XnlR_reg_dom"/>
</dbReference>
<keyword evidence="5" id="KW-0238">DNA-binding</keyword>
<comment type="subcellular location">
    <subcellularLocation>
        <location evidence="1">Nucleus</location>
    </subcellularLocation>
</comment>
<evidence type="ECO:0000313" key="10">
    <source>
        <dbReference type="Proteomes" id="UP000177622"/>
    </source>
</evidence>
<proteinExistence type="predicted"/>
<evidence type="ECO:0000256" key="4">
    <source>
        <dbReference type="ARBA" id="ARBA00023015"/>
    </source>
</evidence>
<dbReference type="GO" id="GO:0005634">
    <property type="term" value="C:nucleus"/>
    <property type="evidence" value="ECO:0007669"/>
    <property type="project" value="UniProtKB-SubCell"/>
</dbReference>
<evidence type="ECO:0000256" key="7">
    <source>
        <dbReference type="ARBA" id="ARBA00023242"/>
    </source>
</evidence>
<dbReference type="STRING" id="1835702.A0A1F5LG67"/>
<evidence type="ECO:0000256" key="1">
    <source>
        <dbReference type="ARBA" id="ARBA00004123"/>
    </source>
</evidence>
<evidence type="ECO:0000259" key="8">
    <source>
        <dbReference type="SMART" id="SM00906"/>
    </source>
</evidence>
<dbReference type="RefSeq" id="XP_022487385.1">
    <property type="nucleotide sequence ID" value="XM_022632637.1"/>
</dbReference>
<evidence type="ECO:0000256" key="2">
    <source>
        <dbReference type="ARBA" id="ARBA00022723"/>
    </source>
</evidence>
<dbReference type="InterPro" id="IPR052202">
    <property type="entry name" value="Yeast_MetPath_Reg"/>
</dbReference>
<dbReference type="Proteomes" id="UP000177622">
    <property type="component" value="Unassembled WGS sequence"/>
</dbReference>
<keyword evidence="6" id="KW-0804">Transcription</keyword>
<evidence type="ECO:0000256" key="5">
    <source>
        <dbReference type="ARBA" id="ARBA00023125"/>
    </source>
</evidence>
<dbReference type="AlphaFoldDB" id="A0A1F5LG67"/>
<dbReference type="PANTHER" id="PTHR47782:SF12">
    <property type="entry name" value="ZN(II)2CYS6 TRANSCRIPTION FACTOR (EUROFUNG)"/>
    <property type="match status" value="1"/>
</dbReference>
<evidence type="ECO:0000313" key="9">
    <source>
        <dbReference type="EMBL" id="OGE51941.1"/>
    </source>
</evidence>
<accession>A0A1F5LG67</accession>
<name>A0A1F5LG67_PENAI</name>
<sequence>MAAHRTSSSDAYEPISAEWREIIHPRDRKHWLVEGVGLESKNALTRDRVIIAQRRMKGLWKDYFVTMVHAVALLLTPRVSESDIATSQSLYNTAMKYLAYVFAQPDPILHAQAYLLLTLHALHSPSSQMIVTMVSATMRYCVMAQLHLAESEPKVLNPVFSLEVQTRRRVFWSAYALDRLISWIYHIPNNIIDEHISVELFSNVGDSDLHRDGSDDCRIRIETPSQKTHVSPALHLFRCRRIQSRIISTMMRSDFEEINASTTWREHMLGELDAWRSQLRLLSDVASKSYTSDRWVGMAYNYTILLLHQPTKENVCSGFGDRSVPACVQIAITFRTFQKDRQTAQLWPGLLSQVAVGITLLYCFWATPPQRQTPAYKTREVPEALRACSTALAILAERWIQAEPLRDVFDTLAREVPVYGMVVDGSPPRRISAESAFYIQSQMPLLASIIMHRGVLRMIREIITEDFPRDFPEPHDQTLSADLGGHLCSEECPFFQRTGHAGSVSTNVQGFDSLGGGIGGAFGVDDETLMFPLLFGSAEF</sequence>
<dbReference type="GO" id="GO:0045944">
    <property type="term" value="P:positive regulation of transcription by RNA polymerase II"/>
    <property type="evidence" value="ECO:0007669"/>
    <property type="project" value="TreeGrafter"/>
</dbReference>
<keyword evidence="2" id="KW-0479">Metal-binding</keyword>
<dbReference type="OrthoDB" id="189997at2759"/>
<dbReference type="GeneID" id="34577371"/>
<evidence type="ECO:0000256" key="3">
    <source>
        <dbReference type="ARBA" id="ARBA00022833"/>
    </source>
</evidence>
<keyword evidence="4" id="KW-0805">Transcription regulation</keyword>
<dbReference type="PANTHER" id="PTHR47782">
    <property type="entry name" value="ZN(II)2CYS6 TRANSCRIPTION FACTOR (EUROFUNG)-RELATED"/>
    <property type="match status" value="1"/>
</dbReference>
<dbReference type="SMART" id="SM00906">
    <property type="entry name" value="Fungal_trans"/>
    <property type="match status" value="1"/>
</dbReference>
<organism evidence="9 10">
    <name type="scientific">Penicillium arizonense</name>
    <dbReference type="NCBI Taxonomy" id="1835702"/>
    <lineage>
        <taxon>Eukaryota</taxon>
        <taxon>Fungi</taxon>
        <taxon>Dikarya</taxon>
        <taxon>Ascomycota</taxon>
        <taxon>Pezizomycotina</taxon>
        <taxon>Eurotiomycetes</taxon>
        <taxon>Eurotiomycetidae</taxon>
        <taxon>Eurotiales</taxon>
        <taxon>Aspergillaceae</taxon>
        <taxon>Penicillium</taxon>
    </lineage>
</organism>
<dbReference type="GO" id="GO:0006351">
    <property type="term" value="P:DNA-templated transcription"/>
    <property type="evidence" value="ECO:0007669"/>
    <property type="project" value="InterPro"/>
</dbReference>
<keyword evidence="3" id="KW-0862">Zinc</keyword>
<keyword evidence="10" id="KW-1185">Reference proteome</keyword>
<protein>
    <recommendedName>
        <fullName evidence="8">Xylanolytic transcriptional activator regulatory domain-containing protein</fullName>
    </recommendedName>
</protein>
<dbReference type="GO" id="GO:0008270">
    <property type="term" value="F:zinc ion binding"/>
    <property type="evidence" value="ECO:0007669"/>
    <property type="project" value="InterPro"/>
</dbReference>
<dbReference type="GO" id="GO:0000981">
    <property type="term" value="F:DNA-binding transcription factor activity, RNA polymerase II-specific"/>
    <property type="evidence" value="ECO:0007669"/>
    <property type="project" value="TreeGrafter"/>
</dbReference>
<comment type="caution">
    <text evidence="9">The sequence shown here is derived from an EMBL/GenBank/DDBJ whole genome shotgun (WGS) entry which is preliminary data.</text>
</comment>